<feature type="transmembrane region" description="Helical" evidence="6">
    <location>
        <begin position="226"/>
        <end position="248"/>
    </location>
</feature>
<feature type="non-terminal residue" evidence="8">
    <location>
        <position position="1"/>
    </location>
</feature>
<feature type="transmembrane region" description="Helical" evidence="6">
    <location>
        <begin position="269"/>
        <end position="297"/>
    </location>
</feature>
<feature type="domain" description="ABC3 transporter permease C-terminal" evidence="7">
    <location>
        <begin position="226"/>
        <end position="344"/>
    </location>
</feature>
<evidence type="ECO:0000256" key="6">
    <source>
        <dbReference type="SAM" id="Phobius"/>
    </source>
</evidence>
<keyword evidence="2" id="KW-1003">Cell membrane</keyword>
<dbReference type="GO" id="GO:0005886">
    <property type="term" value="C:plasma membrane"/>
    <property type="evidence" value="ECO:0007669"/>
    <property type="project" value="UniProtKB-SubCell"/>
</dbReference>
<keyword evidence="3 6" id="KW-0812">Transmembrane</keyword>
<dbReference type="PANTHER" id="PTHR32522">
    <property type="match status" value="1"/>
</dbReference>
<dbReference type="EMBL" id="BARU01007719">
    <property type="protein sequence ID" value="GAH47031.1"/>
    <property type="molecule type" value="Genomic_DNA"/>
</dbReference>
<dbReference type="PANTHER" id="PTHR32522:SF5">
    <property type="entry name" value="ABC3 TRANSPORTER PERMEASE PROTEIN DOMAIN-CONTAINING PROTEIN"/>
    <property type="match status" value="1"/>
</dbReference>
<evidence type="ECO:0000256" key="5">
    <source>
        <dbReference type="ARBA" id="ARBA00023136"/>
    </source>
</evidence>
<proteinExistence type="predicted"/>
<evidence type="ECO:0000256" key="1">
    <source>
        <dbReference type="ARBA" id="ARBA00004651"/>
    </source>
</evidence>
<evidence type="ECO:0000256" key="2">
    <source>
        <dbReference type="ARBA" id="ARBA00022475"/>
    </source>
</evidence>
<evidence type="ECO:0000313" key="8">
    <source>
        <dbReference type="EMBL" id="GAH47031.1"/>
    </source>
</evidence>
<evidence type="ECO:0000256" key="3">
    <source>
        <dbReference type="ARBA" id="ARBA00022692"/>
    </source>
</evidence>
<evidence type="ECO:0000256" key="4">
    <source>
        <dbReference type="ARBA" id="ARBA00022989"/>
    </source>
</evidence>
<feature type="transmembrane region" description="Helical" evidence="6">
    <location>
        <begin position="317"/>
        <end position="337"/>
    </location>
</feature>
<sequence length="353" mass="40126">GFDEDSINDAFINIFEFYTEQAEEKYQVKAGDLVNFDNLEVGFIGIEKNYYKLMDNDLMIWSSPRSGFNYSFSQVFNENNTCIIATSLASVIGIDDVGEYIRLTFYNPQIPNDPGNITLFRVVGISGGMPGFFNFRTSEASAEGGGIMVSLENYMRLMNVKDQWNAEMVVDKAFIKLKDDSEVIIEDTKEEIRDIATGKDYFLDDAITKVKMMSSMFERQSSLMEVVLWFAIVIAIFGLVSTMYAVMLERKFEIGILRSMGMKTRNVRNLFLIESLIIMLSSGTMGTLIGTFCAYLMETNLGLLTEMPIVFSIPLDVLFRVFSLSIFFGILGMYLILIKLSRQSVMDIFRQTF</sequence>
<name>X1FN00_9ZZZZ</name>
<comment type="caution">
    <text evidence="8">The sequence shown here is derived from an EMBL/GenBank/DDBJ whole genome shotgun (WGS) entry which is preliminary data.</text>
</comment>
<dbReference type="Pfam" id="PF02687">
    <property type="entry name" value="FtsX"/>
    <property type="match status" value="1"/>
</dbReference>
<comment type="subcellular location">
    <subcellularLocation>
        <location evidence="1">Cell membrane</location>
        <topology evidence="1">Multi-pass membrane protein</topology>
    </subcellularLocation>
</comment>
<evidence type="ECO:0000259" key="7">
    <source>
        <dbReference type="Pfam" id="PF02687"/>
    </source>
</evidence>
<keyword evidence="4 6" id="KW-1133">Transmembrane helix</keyword>
<dbReference type="AlphaFoldDB" id="X1FN00"/>
<accession>X1FN00</accession>
<protein>
    <recommendedName>
        <fullName evidence="7">ABC3 transporter permease C-terminal domain-containing protein</fullName>
    </recommendedName>
</protein>
<organism evidence="8">
    <name type="scientific">marine sediment metagenome</name>
    <dbReference type="NCBI Taxonomy" id="412755"/>
    <lineage>
        <taxon>unclassified sequences</taxon>
        <taxon>metagenomes</taxon>
        <taxon>ecological metagenomes</taxon>
    </lineage>
</organism>
<dbReference type="InterPro" id="IPR003838">
    <property type="entry name" value="ABC3_permease_C"/>
</dbReference>
<gene>
    <name evidence="8" type="ORF">S03H2_15203</name>
</gene>
<reference evidence="8" key="1">
    <citation type="journal article" date="2014" name="Front. Microbiol.">
        <title>High frequency of phylogenetically diverse reductive dehalogenase-homologous genes in deep subseafloor sedimentary metagenomes.</title>
        <authorList>
            <person name="Kawai M."/>
            <person name="Futagami T."/>
            <person name="Toyoda A."/>
            <person name="Takaki Y."/>
            <person name="Nishi S."/>
            <person name="Hori S."/>
            <person name="Arai W."/>
            <person name="Tsubouchi T."/>
            <person name="Morono Y."/>
            <person name="Uchiyama I."/>
            <person name="Ito T."/>
            <person name="Fujiyama A."/>
            <person name="Inagaki F."/>
            <person name="Takami H."/>
        </authorList>
    </citation>
    <scope>NUCLEOTIDE SEQUENCE</scope>
    <source>
        <strain evidence="8">Expedition CK06-06</strain>
    </source>
</reference>
<keyword evidence="5 6" id="KW-0472">Membrane</keyword>